<dbReference type="PANTHER" id="PTHR33434">
    <property type="entry name" value="DEGV DOMAIN-CONTAINING PROTEIN DR_1986-RELATED"/>
    <property type="match status" value="1"/>
</dbReference>
<dbReference type="InterPro" id="IPR050270">
    <property type="entry name" value="DegV_domain_contain"/>
</dbReference>
<evidence type="ECO:0000313" key="3">
    <source>
        <dbReference type="Proteomes" id="UP000032431"/>
    </source>
</evidence>
<name>A0A078KTF9_9FIRM</name>
<dbReference type="Proteomes" id="UP000032431">
    <property type="component" value="Chromosome I"/>
</dbReference>
<accession>A0A078KTF9</accession>
<dbReference type="NCBIfam" id="TIGR00762">
    <property type="entry name" value="DegV"/>
    <property type="match status" value="1"/>
</dbReference>
<dbReference type="PATRIC" id="fig|29343.3.peg.1305"/>
<dbReference type="InterPro" id="IPR003797">
    <property type="entry name" value="DegV"/>
</dbReference>
<dbReference type="Gene3D" id="3.40.50.10170">
    <property type="match status" value="1"/>
</dbReference>
<dbReference type="HOGENOM" id="CLU_048251_4_2_9"/>
<dbReference type="OrthoDB" id="9781230at2"/>
<evidence type="ECO:0000313" key="2">
    <source>
        <dbReference type="EMBL" id="CDZ24354.1"/>
    </source>
</evidence>
<dbReference type="EMBL" id="LM995447">
    <property type="protein sequence ID" value="CDZ24354.1"/>
    <property type="molecule type" value="Genomic_DNA"/>
</dbReference>
<reference evidence="3" key="1">
    <citation type="submission" date="2014-07" db="EMBL/GenBank/DDBJ databases">
        <authorList>
            <person name="Wibberg D."/>
        </authorList>
    </citation>
    <scope>NUCLEOTIDE SEQUENCE [LARGE SCALE GENOMIC DNA]</scope>
    <source>
        <strain evidence="3">DG5</strain>
    </source>
</reference>
<evidence type="ECO:0008006" key="4">
    <source>
        <dbReference type="Google" id="ProtNLM"/>
    </source>
</evidence>
<dbReference type="AlphaFoldDB" id="A0A078KTF9"/>
<gene>
    <name evidence="2" type="ORF">CCDG5_1240</name>
</gene>
<dbReference type="GO" id="GO:0008289">
    <property type="term" value="F:lipid binding"/>
    <property type="evidence" value="ECO:0007669"/>
    <property type="project" value="UniProtKB-KW"/>
</dbReference>
<dbReference type="PROSITE" id="PS51482">
    <property type="entry name" value="DEGV"/>
    <property type="match status" value="1"/>
</dbReference>
<dbReference type="KEGG" id="ccel:CCDG5_1240"/>
<dbReference type="InterPro" id="IPR043168">
    <property type="entry name" value="DegV_C"/>
</dbReference>
<keyword evidence="3" id="KW-1185">Reference proteome</keyword>
<sequence length="283" mass="31132">MAKVKILSDSTCDLPAEIIEKYDIGIIPLYINLGGKVYKDNKIDVTPSIIYDFVEKTGELPGTIGATVEDFKIEFEKWHNEGYEIVCHTISSDMSCTYQNAVIASEGIDGVYVVDSRNLCTGVGLCVMNSAELAMQGKSAAEIAESTAEFTKKVNTSFVINTLDYLKKGGRCSSVAALGANLLKIKPQIVVDGGTMRVGKKFRGPLSKVRMEYVDTLFKDKDDIDTRRVVLAHTYGVSREQLDALRDRINQYISFDEIIETEAGATITSHSGPETIGIMFIQK</sequence>
<organism evidence="2 3">
    <name type="scientific">[Clostridium] cellulosi</name>
    <dbReference type="NCBI Taxonomy" id="29343"/>
    <lineage>
        <taxon>Bacteria</taxon>
        <taxon>Bacillati</taxon>
        <taxon>Bacillota</taxon>
        <taxon>Clostridia</taxon>
        <taxon>Eubacteriales</taxon>
        <taxon>Oscillospiraceae</taxon>
        <taxon>Oscillospiraceae incertae sedis</taxon>
    </lineage>
</organism>
<keyword evidence="1" id="KW-0446">Lipid-binding</keyword>
<protein>
    <recommendedName>
        <fullName evidence="4">DegV family protein</fullName>
    </recommendedName>
</protein>
<proteinExistence type="predicted"/>
<evidence type="ECO:0000256" key="1">
    <source>
        <dbReference type="ARBA" id="ARBA00023121"/>
    </source>
</evidence>
<dbReference type="PANTHER" id="PTHR33434:SF2">
    <property type="entry name" value="FATTY ACID-BINDING PROTEIN TM_1468"/>
    <property type="match status" value="1"/>
</dbReference>
<dbReference type="Gene3D" id="3.30.1180.10">
    <property type="match status" value="1"/>
</dbReference>
<dbReference type="SUPFAM" id="SSF82549">
    <property type="entry name" value="DAK1/DegV-like"/>
    <property type="match status" value="1"/>
</dbReference>
<dbReference type="STRING" id="29343.CCDG5_1240"/>
<dbReference type="Pfam" id="PF02645">
    <property type="entry name" value="DegV"/>
    <property type="match status" value="1"/>
</dbReference>